<protein>
    <submittedName>
        <fullName evidence="1">Uncharacterized protein</fullName>
    </submittedName>
</protein>
<organism evidence="1 2">
    <name type="scientific">Arabis alpina</name>
    <name type="common">Alpine rock-cress</name>
    <dbReference type="NCBI Taxonomy" id="50452"/>
    <lineage>
        <taxon>Eukaryota</taxon>
        <taxon>Viridiplantae</taxon>
        <taxon>Streptophyta</taxon>
        <taxon>Embryophyta</taxon>
        <taxon>Tracheophyta</taxon>
        <taxon>Spermatophyta</taxon>
        <taxon>Magnoliopsida</taxon>
        <taxon>eudicotyledons</taxon>
        <taxon>Gunneridae</taxon>
        <taxon>Pentapetalae</taxon>
        <taxon>rosids</taxon>
        <taxon>malvids</taxon>
        <taxon>Brassicales</taxon>
        <taxon>Brassicaceae</taxon>
        <taxon>Arabideae</taxon>
        <taxon>Arabis</taxon>
    </lineage>
</organism>
<proteinExistence type="predicted"/>
<dbReference type="Gramene" id="KFK23197">
    <property type="protein sequence ID" value="KFK23197"/>
    <property type="gene ID" value="AALP_AAs40221U000200"/>
</dbReference>
<sequence length="59" mass="6744">MTQPQRMKELGTRSFCVSLLLRMTTRMTILPLPDKTSNKDMESAFPELLDSRVSLEVEA</sequence>
<dbReference type="Proteomes" id="UP000029120">
    <property type="component" value="Unassembled WGS sequence"/>
</dbReference>
<keyword evidence="2" id="KW-1185">Reference proteome</keyword>
<accession>A0A087FZZ5</accession>
<dbReference type="AlphaFoldDB" id="A0A087FZZ5"/>
<dbReference type="EMBL" id="KL981514">
    <property type="protein sequence ID" value="KFK23197.1"/>
    <property type="molecule type" value="Genomic_DNA"/>
</dbReference>
<name>A0A087FZZ5_ARAAL</name>
<gene>
    <name evidence="1" type="ORF">AALP_AAs40221U000200</name>
</gene>
<evidence type="ECO:0000313" key="1">
    <source>
        <dbReference type="EMBL" id="KFK23197.1"/>
    </source>
</evidence>
<evidence type="ECO:0000313" key="2">
    <source>
        <dbReference type="Proteomes" id="UP000029120"/>
    </source>
</evidence>
<reference evidence="2" key="1">
    <citation type="journal article" date="2015" name="Nat. Plants">
        <title>Genome expansion of Arabis alpina linked with retrotransposition and reduced symmetric DNA methylation.</title>
        <authorList>
            <person name="Willing E.M."/>
            <person name="Rawat V."/>
            <person name="Mandakova T."/>
            <person name="Maumus F."/>
            <person name="James G.V."/>
            <person name="Nordstroem K.J."/>
            <person name="Becker C."/>
            <person name="Warthmann N."/>
            <person name="Chica C."/>
            <person name="Szarzynska B."/>
            <person name="Zytnicki M."/>
            <person name="Albani M.C."/>
            <person name="Kiefer C."/>
            <person name="Bergonzi S."/>
            <person name="Castaings L."/>
            <person name="Mateos J.L."/>
            <person name="Berns M.C."/>
            <person name="Bujdoso N."/>
            <person name="Piofczyk T."/>
            <person name="de Lorenzo L."/>
            <person name="Barrero-Sicilia C."/>
            <person name="Mateos I."/>
            <person name="Piednoel M."/>
            <person name="Hagmann J."/>
            <person name="Chen-Min-Tao R."/>
            <person name="Iglesias-Fernandez R."/>
            <person name="Schuster S.C."/>
            <person name="Alonso-Blanco C."/>
            <person name="Roudier F."/>
            <person name="Carbonero P."/>
            <person name="Paz-Ares J."/>
            <person name="Davis S.J."/>
            <person name="Pecinka A."/>
            <person name="Quesneville H."/>
            <person name="Colot V."/>
            <person name="Lysak M.A."/>
            <person name="Weigel D."/>
            <person name="Coupland G."/>
            <person name="Schneeberger K."/>
        </authorList>
    </citation>
    <scope>NUCLEOTIDE SEQUENCE [LARGE SCALE GENOMIC DNA]</scope>
    <source>
        <strain evidence="2">cv. Pajares</strain>
    </source>
</reference>